<sequence>MAYYPICVLDYPRSLMKFKMYVAGWGKTGMFDTGSKVLKHAAVKVRKPEECSEKYAHRHFGPRFQICAGGLDNRGTCDGDSGSPLMGTSGRSYETITFLAGITSYGGPCGTIGWPSVFTRTAKFYKWIRAHLRP</sequence>
<dbReference type="PROSITE" id="PS50240">
    <property type="entry name" value="TRYPSIN_DOM"/>
    <property type="match status" value="1"/>
</dbReference>
<evidence type="ECO:0000256" key="7">
    <source>
        <dbReference type="ARBA" id="ARBA00023157"/>
    </source>
</evidence>
<feature type="domain" description="Peptidase S1" evidence="9">
    <location>
        <begin position="1"/>
        <end position="133"/>
    </location>
</feature>
<evidence type="ECO:0000256" key="2">
    <source>
        <dbReference type="ARBA" id="ARBA00022723"/>
    </source>
</evidence>
<name>B3DMR4_DROME</name>
<evidence type="ECO:0000256" key="6">
    <source>
        <dbReference type="ARBA" id="ARBA00023145"/>
    </source>
</evidence>
<dbReference type="Bgee" id="FBgn0051220">
    <property type="expression patterns" value="Expressed in seminal fluid secreting gland and 4 other cell types or tissues"/>
</dbReference>
<keyword evidence="1" id="KW-0645">Protease</keyword>
<keyword evidence="2" id="KW-0479">Metal-binding</keyword>
<dbReference type="FunFam" id="2.40.10.10:FF:000078">
    <property type="entry name" value="Serine protease H137"/>
    <property type="match status" value="1"/>
</dbReference>
<dbReference type="Pfam" id="PF00089">
    <property type="entry name" value="Trypsin"/>
    <property type="match status" value="1"/>
</dbReference>
<keyword evidence="3" id="KW-0378">Hydrolase</keyword>
<dbReference type="EMBL" id="BT032702">
    <property type="protein sequence ID" value="ACD81716.1"/>
    <property type="molecule type" value="mRNA"/>
</dbReference>
<dbReference type="OrthoDB" id="8250810at2759"/>
<evidence type="ECO:0000259" key="9">
    <source>
        <dbReference type="PROSITE" id="PS50240"/>
    </source>
</evidence>
<protein>
    <submittedName>
        <fullName evidence="10">IP19964p</fullName>
    </submittedName>
</protein>
<keyword evidence="4" id="KW-0720">Serine protease</keyword>
<dbReference type="Gene3D" id="2.40.10.10">
    <property type="entry name" value="Trypsin-like serine proteases"/>
    <property type="match status" value="1"/>
</dbReference>
<dbReference type="InterPro" id="IPR043504">
    <property type="entry name" value="Peptidase_S1_PA_chymotrypsin"/>
</dbReference>
<dbReference type="GO" id="GO:0046872">
    <property type="term" value="F:metal ion binding"/>
    <property type="evidence" value="ECO:0007669"/>
    <property type="project" value="UniProtKB-KW"/>
</dbReference>
<comment type="similarity">
    <text evidence="8">Belongs to the peptidase S1 family. CLIP subfamily.</text>
</comment>
<dbReference type="SUPFAM" id="SSF50494">
    <property type="entry name" value="Trypsin-like serine proteases"/>
    <property type="match status" value="1"/>
</dbReference>
<dbReference type="InterPro" id="IPR033116">
    <property type="entry name" value="TRYPSIN_SER"/>
</dbReference>
<dbReference type="PROSITE" id="PS00135">
    <property type="entry name" value="TRYPSIN_SER"/>
    <property type="match status" value="1"/>
</dbReference>
<keyword evidence="5" id="KW-0106">Calcium</keyword>
<reference evidence="10" key="1">
    <citation type="submission" date="2008-05" db="EMBL/GenBank/DDBJ databases">
        <authorList>
            <person name="Carlson J."/>
            <person name="Booth B."/>
            <person name="Frise E."/>
            <person name="Park S."/>
            <person name="Wan K."/>
            <person name="Yu C."/>
            <person name="Celniker S."/>
        </authorList>
    </citation>
    <scope>NUCLEOTIDE SEQUENCE</scope>
</reference>
<evidence type="ECO:0000256" key="5">
    <source>
        <dbReference type="ARBA" id="ARBA00022837"/>
    </source>
</evidence>
<evidence type="ECO:0000256" key="3">
    <source>
        <dbReference type="ARBA" id="ARBA00022801"/>
    </source>
</evidence>
<gene>
    <name evidence="10" type="primary">CG31220-RA</name>
</gene>
<dbReference type="HOGENOM" id="CLU_006842_0_3_1"/>
<dbReference type="InterPro" id="IPR001254">
    <property type="entry name" value="Trypsin_dom"/>
</dbReference>
<dbReference type="ExpressionAtlas" id="B3DMR4">
    <property type="expression patterns" value="baseline and differential"/>
</dbReference>
<keyword evidence="7" id="KW-1015">Disulfide bond</keyword>
<organism evidence="10">
    <name type="scientific">Drosophila melanogaster</name>
    <name type="common">Fruit fly</name>
    <dbReference type="NCBI Taxonomy" id="7227"/>
    <lineage>
        <taxon>Eukaryota</taxon>
        <taxon>Metazoa</taxon>
        <taxon>Ecdysozoa</taxon>
        <taxon>Arthropoda</taxon>
        <taxon>Hexapoda</taxon>
        <taxon>Insecta</taxon>
        <taxon>Pterygota</taxon>
        <taxon>Neoptera</taxon>
        <taxon>Endopterygota</taxon>
        <taxon>Diptera</taxon>
        <taxon>Brachycera</taxon>
        <taxon>Muscomorpha</taxon>
        <taxon>Ephydroidea</taxon>
        <taxon>Drosophilidae</taxon>
        <taxon>Drosophila</taxon>
        <taxon>Sophophora</taxon>
    </lineage>
</organism>
<evidence type="ECO:0000256" key="4">
    <source>
        <dbReference type="ARBA" id="ARBA00022825"/>
    </source>
</evidence>
<evidence type="ECO:0000256" key="8">
    <source>
        <dbReference type="ARBA" id="ARBA00024195"/>
    </source>
</evidence>
<dbReference type="GO" id="GO:0004252">
    <property type="term" value="F:serine-type endopeptidase activity"/>
    <property type="evidence" value="ECO:0007669"/>
    <property type="project" value="InterPro"/>
</dbReference>
<dbReference type="GO" id="GO:0006508">
    <property type="term" value="P:proteolysis"/>
    <property type="evidence" value="ECO:0007669"/>
    <property type="project" value="UniProtKB-KW"/>
</dbReference>
<dbReference type="InterPro" id="IPR051487">
    <property type="entry name" value="Ser/Thr_Proteases_Immune/Dev"/>
</dbReference>
<evidence type="ECO:0000313" key="10">
    <source>
        <dbReference type="EMBL" id="ACD81716.1"/>
    </source>
</evidence>
<keyword evidence="6" id="KW-0865">Zymogen</keyword>
<evidence type="ECO:0000256" key="1">
    <source>
        <dbReference type="ARBA" id="ARBA00022670"/>
    </source>
</evidence>
<dbReference type="PANTHER" id="PTHR24256">
    <property type="entry name" value="TRYPTASE-RELATED"/>
    <property type="match status" value="1"/>
</dbReference>
<proteinExistence type="evidence at transcript level"/>
<dbReference type="SMART" id="SM00020">
    <property type="entry name" value="Tryp_SPc"/>
    <property type="match status" value="1"/>
</dbReference>
<dbReference type="InterPro" id="IPR009003">
    <property type="entry name" value="Peptidase_S1_PA"/>
</dbReference>
<dbReference type="MEROPS" id="S01.A22"/>
<dbReference type="VEuPathDB" id="VectorBase:FBgn0051220"/>
<dbReference type="AlphaFoldDB" id="B3DMR4"/>
<accession>B3DMR4</accession>